<feature type="region of interest" description="Disordered" evidence="5">
    <location>
        <begin position="325"/>
        <end position="355"/>
    </location>
</feature>
<accession>A0ABW2P4S5</accession>
<dbReference type="SUPFAM" id="SSF88659">
    <property type="entry name" value="Sigma3 and sigma4 domains of RNA polymerase sigma factors"/>
    <property type="match status" value="1"/>
</dbReference>
<dbReference type="PRINTS" id="PR01217">
    <property type="entry name" value="PRICHEXTENSN"/>
</dbReference>
<dbReference type="Gene3D" id="1.10.1740.10">
    <property type="match status" value="1"/>
</dbReference>
<keyword evidence="6" id="KW-0472">Membrane</keyword>
<evidence type="ECO:0000256" key="5">
    <source>
        <dbReference type="SAM" id="MobiDB-lite"/>
    </source>
</evidence>
<name>A0ABW2P4S5_9ACTN</name>
<comment type="caution">
    <text evidence="7">The sequence shown here is derived from an EMBL/GenBank/DDBJ whole genome shotgun (WGS) entry which is preliminary data.</text>
</comment>
<feature type="compositionally biased region" description="Low complexity" evidence="5">
    <location>
        <begin position="325"/>
        <end position="336"/>
    </location>
</feature>
<dbReference type="RefSeq" id="WP_380827612.1">
    <property type="nucleotide sequence ID" value="NZ_JBHTCG010000010.1"/>
</dbReference>
<evidence type="ECO:0000256" key="1">
    <source>
        <dbReference type="ARBA" id="ARBA00010641"/>
    </source>
</evidence>
<dbReference type="InterPro" id="IPR039425">
    <property type="entry name" value="RNA_pol_sigma-70-like"/>
</dbReference>
<sequence>MNDSVLVEALRARDPGALAALYDTYAESIYRYARTLLEGPDSAQVALRDTLIAAEAHVHALADPGRLRVWLYALARGECVRRRSALRAMEAGDETEAAPAAPGGADGDLRLVAVNAVAALPEDEREVLDLLTRHGIPEDELAAVLGTTAEHAEQLHQSACHRLQDLVTTEILTRNASHDCDGRARVLDGFTGELDQRTRELLLEHIDHCTVCAPHRERQVSAAKVFNLLPLPELPETLRVRVMSCFIDPELVPYRRLVARRTGLLDPAGFPVHETRRVRRAPALVAGAVAALAIVVAAAALVGAVRDAEGPAVSTGFVALPVPDASSSVPASPGASTRPHTSLTPIAAGTSSAPPGRSVVLPVAPVMAIGPTAAAFAPPHVSSPASPTTRAPRPPRPSSPAPTARPSAPTPRPTAPPTATPPGQGPPTAPPSAPPTPPRPPRERPPVPRPSHTHQNHPRRTPCPQRTRPAPTATPTPTGSGGSSPAPTGGSSPAPTGSAGSSSSVPSGSSGSSSSASAGSSGSSSSASAGSGRSAPAGRTVVRAARPQGTGRVHRQ</sequence>
<comment type="similarity">
    <text evidence="1">Belongs to the sigma-70 factor family. ECF subfamily.</text>
</comment>
<dbReference type="SUPFAM" id="SSF88946">
    <property type="entry name" value="Sigma2 domain of RNA polymerase sigma factors"/>
    <property type="match status" value="1"/>
</dbReference>
<dbReference type="InterPro" id="IPR013324">
    <property type="entry name" value="RNA_pol_sigma_r3/r4-like"/>
</dbReference>
<evidence type="ECO:0000256" key="2">
    <source>
        <dbReference type="ARBA" id="ARBA00023015"/>
    </source>
</evidence>
<keyword evidence="6" id="KW-0812">Transmembrane</keyword>
<feature type="compositionally biased region" description="Basic residues" evidence="5">
    <location>
        <begin position="451"/>
        <end position="460"/>
    </location>
</feature>
<dbReference type="PANTHER" id="PTHR43133:SF51">
    <property type="entry name" value="RNA POLYMERASE SIGMA FACTOR"/>
    <property type="match status" value="1"/>
</dbReference>
<keyword evidence="3" id="KW-0731">Sigma factor</keyword>
<evidence type="ECO:0000313" key="7">
    <source>
        <dbReference type="EMBL" id="MFC7384012.1"/>
    </source>
</evidence>
<keyword evidence="2" id="KW-0805">Transcription regulation</keyword>
<dbReference type="EMBL" id="JBHTCG010000010">
    <property type="protein sequence ID" value="MFC7384012.1"/>
    <property type="molecule type" value="Genomic_DNA"/>
</dbReference>
<dbReference type="Gene3D" id="1.20.140.160">
    <property type="match status" value="1"/>
</dbReference>
<protein>
    <submittedName>
        <fullName evidence="7">RNA polymerase sigma factor</fullName>
    </submittedName>
</protein>
<feature type="compositionally biased region" description="Low complexity" evidence="5">
    <location>
        <begin position="382"/>
        <end position="391"/>
    </location>
</feature>
<dbReference type="Proteomes" id="UP001596496">
    <property type="component" value="Unassembled WGS sequence"/>
</dbReference>
<feature type="compositionally biased region" description="Pro residues" evidence="5">
    <location>
        <begin position="408"/>
        <end position="439"/>
    </location>
</feature>
<evidence type="ECO:0000256" key="4">
    <source>
        <dbReference type="ARBA" id="ARBA00023163"/>
    </source>
</evidence>
<feature type="compositionally biased region" description="Polar residues" evidence="5">
    <location>
        <begin position="338"/>
        <end position="353"/>
    </location>
</feature>
<evidence type="ECO:0000256" key="3">
    <source>
        <dbReference type="ARBA" id="ARBA00023082"/>
    </source>
</evidence>
<keyword evidence="4" id="KW-0804">Transcription</keyword>
<dbReference type="InterPro" id="IPR013325">
    <property type="entry name" value="RNA_pol_sigma_r2"/>
</dbReference>
<evidence type="ECO:0000256" key="6">
    <source>
        <dbReference type="SAM" id="Phobius"/>
    </source>
</evidence>
<gene>
    <name evidence="7" type="ORF">ACFQSB_17480</name>
</gene>
<keyword evidence="6" id="KW-1133">Transmembrane helix</keyword>
<feature type="region of interest" description="Disordered" evidence="5">
    <location>
        <begin position="375"/>
        <end position="556"/>
    </location>
</feature>
<dbReference type="PANTHER" id="PTHR43133">
    <property type="entry name" value="RNA POLYMERASE ECF-TYPE SIGMA FACTO"/>
    <property type="match status" value="1"/>
</dbReference>
<feature type="compositionally biased region" description="Low complexity" evidence="5">
    <location>
        <begin position="466"/>
        <end position="540"/>
    </location>
</feature>
<feature type="transmembrane region" description="Helical" evidence="6">
    <location>
        <begin position="283"/>
        <end position="305"/>
    </location>
</feature>
<organism evidence="7 8">
    <name type="scientific">Sphaerisporangium rhizosphaerae</name>
    <dbReference type="NCBI Taxonomy" id="2269375"/>
    <lineage>
        <taxon>Bacteria</taxon>
        <taxon>Bacillati</taxon>
        <taxon>Actinomycetota</taxon>
        <taxon>Actinomycetes</taxon>
        <taxon>Streptosporangiales</taxon>
        <taxon>Streptosporangiaceae</taxon>
        <taxon>Sphaerisporangium</taxon>
    </lineage>
</organism>
<reference evidence="8" key="1">
    <citation type="journal article" date="2019" name="Int. J. Syst. Evol. Microbiol.">
        <title>The Global Catalogue of Microorganisms (GCM) 10K type strain sequencing project: providing services to taxonomists for standard genome sequencing and annotation.</title>
        <authorList>
            <consortium name="The Broad Institute Genomics Platform"/>
            <consortium name="The Broad Institute Genome Sequencing Center for Infectious Disease"/>
            <person name="Wu L."/>
            <person name="Ma J."/>
        </authorList>
    </citation>
    <scope>NUCLEOTIDE SEQUENCE [LARGE SCALE GENOMIC DNA]</scope>
    <source>
        <strain evidence="8">CECT 7649</strain>
    </source>
</reference>
<proteinExistence type="inferred from homology"/>
<keyword evidence="8" id="KW-1185">Reference proteome</keyword>
<evidence type="ECO:0000313" key="8">
    <source>
        <dbReference type="Proteomes" id="UP001596496"/>
    </source>
</evidence>